<comment type="similarity">
    <text evidence="2">Belongs to the HMGB family.</text>
</comment>
<dbReference type="SMART" id="SM00398">
    <property type="entry name" value="HMG"/>
    <property type="match status" value="1"/>
</dbReference>
<feature type="DNA-binding region" description="HMG box" evidence="5">
    <location>
        <begin position="22"/>
        <end position="90"/>
    </location>
</feature>
<dbReference type="EMBL" id="BDGG01000006">
    <property type="protein sequence ID" value="GAV00144.1"/>
    <property type="molecule type" value="Genomic_DNA"/>
</dbReference>
<dbReference type="PROSITE" id="PS50118">
    <property type="entry name" value="HMG_BOX_2"/>
    <property type="match status" value="1"/>
</dbReference>
<evidence type="ECO:0000256" key="6">
    <source>
        <dbReference type="SAM" id="MobiDB-lite"/>
    </source>
</evidence>
<comment type="subcellular location">
    <subcellularLocation>
        <location evidence="1">Nucleus</location>
    </subcellularLocation>
</comment>
<evidence type="ECO:0000313" key="9">
    <source>
        <dbReference type="Proteomes" id="UP000186922"/>
    </source>
</evidence>
<dbReference type="FunFam" id="1.10.30.10:FF:000016">
    <property type="entry name" value="FACT complex subunit SSRP1"/>
    <property type="match status" value="1"/>
</dbReference>
<proteinExistence type="inferred from homology"/>
<gene>
    <name evidence="8" type="primary">RvY_11034</name>
    <name evidence="8" type="synonym">RvY_11034.2</name>
    <name evidence="8" type="ORF">RvY_11034-2</name>
</gene>
<organism evidence="8 9">
    <name type="scientific">Ramazzottius varieornatus</name>
    <name type="common">Water bear</name>
    <name type="synonym">Tardigrade</name>
    <dbReference type="NCBI Taxonomy" id="947166"/>
    <lineage>
        <taxon>Eukaryota</taxon>
        <taxon>Metazoa</taxon>
        <taxon>Ecdysozoa</taxon>
        <taxon>Tardigrada</taxon>
        <taxon>Eutardigrada</taxon>
        <taxon>Parachela</taxon>
        <taxon>Hypsibioidea</taxon>
        <taxon>Ramazzottiidae</taxon>
        <taxon>Ramazzottius</taxon>
    </lineage>
</organism>
<dbReference type="Pfam" id="PF00505">
    <property type="entry name" value="HMG_box"/>
    <property type="match status" value="1"/>
</dbReference>
<dbReference type="AlphaFoldDB" id="A0A1D1VMK9"/>
<evidence type="ECO:0000259" key="7">
    <source>
        <dbReference type="PROSITE" id="PS50118"/>
    </source>
</evidence>
<dbReference type="GO" id="GO:0003677">
    <property type="term" value="F:DNA binding"/>
    <property type="evidence" value="ECO:0007669"/>
    <property type="project" value="UniProtKB-UniRule"/>
</dbReference>
<dbReference type="SUPFAM" id="SSF47095">
    <property type="entry name" value="HMG-box"/>
    <property type="match status" value="1"/>
</dbReference>
<keyword evidence="4 5" id="KW-0539">Nucleus</keyword>
<dbReference type="OrthoDB" id="1919336at2759"/>
<dbReference type="PANTHER" id="PTHR48112">
    <property type="entry name" value="HIGH MOBILITY GROUP PROTEIN DSP1"/>
    <property type="match status" value="1"/>
</dbReference>
<evidence type="ECO:0000256" key="1">
    <source>
        <dbReference type="ARBA" id="ARBA00004123"/>
    </source>
</evidence>
<reference evidence="8 9" key="1">
    <citation type="journal article" date="2016" name="Nat. Commun.">
        <title>Extremotolerant tardigrade genome and improved radiotolerance of human cultured cells by tardigrade-unique protein.</title>
        <authorList>
            <person name="Hashimoto T."/>
            <person name="Horikawa D.D."/>
            <person name="Saito Y."/>
            <person name="Kuwahara H."/>
            <person name="Kozuka-Hata H."/>
            <person name="Shin-I T."/>
            <person name="Minakuchi Y."/>
            <person name="Ohishi K."/>
            <person name="Motoyama A."/>
            <person name="Aizu T."/>
            <person name="Enomoto A."/>
            <person name="Kondo K."/>
            <person name="Tanaka S."/>
            <person name="Hara Y."/>
            <person name="Koshikawa S."/>
            <person name="Sagara H."/>
            <person name="Miura T."/>
            <person name="Yokobori S."/>
            <person name="Miyagawa K."/>
            <person name="Suzuki Y."/>
            <person name="Kubo T."/>
            <person name="Oyama M."/>
            <person name="Kohara Y."/>
            <person name="Fujiyama A."/>
            <person name="Arakawa K."/>
            <person name="Katayama T."/>
            <person name="Toyoda A."/>
            <person name="Kunieda T."/>
        </authorList>
    </citation>
    <scope>NUCLEOTIDE SEQUENCE [LARGE SCALE GENOMIC DNA]</scope>
    <source>
        <strain evidence="8 9">YOKOZUNA-1</strain>
    </source>
</reference>
<dbReference type="Gene3D" id="1.10.30.10">
    <property type="entry name" value="High mobility group box domain"/>
    <property type="match status" value="1"/>
</dbReference>
<comment type="caution">
    <text evidence="8">The sequence shown here is derived from an EMBL/GenBank/DDBJ whole genome shotgun (WGS) entry which is preliminary data.</text>
</comment>
<dbReference type="PANTHER" id="PTHR48112:SF32">
    <property type="entry name" value="HIGH MOBILITY GROUP PROTEIN B3"/>
    <property type="match status" value="1"/>
</dbReference>
<keyword evidence="3 5" id="KW-0238">DNA-binding</keyword>
<keyword evidence="9" id="KW-1185">Reference proteome</keyword>
<sequence>MPKVASSAKSEGGRKKKDANAPKRNLSAYFIFCADERAKVKASNPDLSLGDTAKELGRRWAAVDAATKSKYEKLAAKDKERYAKDKAAYEGGR</sequence>
<dbReference type="GO" id="GO:0005634">
    <property type="term" value="C:nucleus"/>
    <property type="evidence" value="ECO:0007669"/>
    <property type="project" value="UniProtKB-SubCell"/>
</dbReference>
<dbReference type="Proteomes" id="UP000186922">
    <property type="component" value="Unassembled WGS sequence"/>
</dbReference>
<protein>
    <recommendedName>
        <fullName evidence="7">HMG box domain-containing protein</fullName>
    </recommendedName>
</protein>
<name>A0A1D1VMK9_RAMVA</name>
<feature type="domain" description="HMG box" evidence="7">
    <location>
        <begin position="22"/>
        <end position="90"/>
    </location>
</feature>
<dbReference type="InterPro" id="IPR050342">
    <property type="entry name" value="HMGB"/>
</dbReference>
<evidence type="ECO:0000256" key="3">
    <source>
        <dbReference type="ARBA" id="ARBA00023125"/>
    </source>
</evidence>
<feature type="region of interest" description="Disordered" evidence="6">
    <location>
        <begin position="1"/>
        <end position="20"/>
    </location>
</feature>
<accession>A0A1D1VMK9</accession>
<evidence type="ECO:0000256" key="4">
    <source>
        <dbReference type="ARBA" id="ARBA00023242"/>
    </source>
</evidence>
<evidence type="ECO:0000313" key="8">
    <source>
        <dbReference type="EMBL" id="GAV00144.1"/>
    </source>
</evidence>
<evidence type="ECO:0000256" key="5">
    <source>
        <dbReference type="PROSITE-ProRule" id="PRU00267"/>
    </source>
</evidence>
<evidence type="ECO:0000256" key="2">
    <source>
        <dbReference type="ARBA" id="ARBA00008774"/>
    </source>
</evidence>
<dbReference type="STRING" id="947166.A0A1D1VMK9"/>
<dbReference type="InterPro" id="IPR009071">
    <property type="entry name" value="HMG_box_dom"/>
</dbReference>
<dbReference type="InterPro" id="IPR036910">
    <property type="entry name" value="HMG_box_dom_sf"/>
</dbReference>